<evidence type="ECO:0000256" key="1">
    <source>
        <dbReference type="ARBA" id="ARBA00004613"/>
    </source>
</evidence>
<dbReference type="Pfam" id="PF03098">
    <property type="entry name" value="An_peroxidase"/>
    <property type="match status" value="1"/>
</dbReference>
<name>A0ABU7RQK8_9ACTN</name>
<dbReference type="EMBL" id="JAZGQK010000007">
    <property type="protein sequence ID" value="MEE6258772.1"/>
    <property type="molecule type" value="Genomic_DNA"/>
</dbReference>
<accession>A0ABU7RQK8</accession>
<dbReference type="Gene3D" id="1.10.640.10">
    <property type="entry name" value="Haem peroxidase domain superfamily, animal type"/>
    <property type="match status" value="1"/>
</dbReference>
<dbReference type="GO" id="GO:0004601">
    <property type="term" value="F:peroxidase activity"/>
    <property type="evidence" value="ECO:0007669"/>
    <property type="project" value="UniProtKB-KW"/>
</dbReference>
<dbReference type="PROSITE" id="PS50292">
    <property type="entry name" value="PEROXIDASE_3"/>
    <property type="match status" value="1"/>
</dbReference>
<dbReference type="InterPro" id="IPR019791">
    <property type="entry name" value="Haem_peroxidase_animal"/>
</dbReference>
<keyword evidence="2" id="KW-0964">Secreted</keyword>
<evidence type="ECO:0000313" key="4">
    <source>
        <dbReference type="EMBL" id="MEE6258772.1"/>
    </source>
</evidence>
<dbReference type="PANTHER" id="PTHR11475:SF4">
    <property type="entry name" value="CHORION PEROXIDASE"/>
    <property type="match status" value="1"/>
</dbReference>
<organism evidence="4 5">
    <name type="scientific">Plantactinospora sonchi</name>
    <dbReference type="NCBI Taxonomy" id="1544735"/>
    <lineage>
        <taxon>Bacteria</taxon>
        <taxon>Bacillati</taxon>
        <taxon>Actinomycetota</taxon>
        <taxon>Actinomycetes</taxon>
        <taxon>Micromonosporales</taxon>
        <taxon>Micromonosporaceae</taxon>
        <taxon>Plantactinospora</taxon>
    </lineage>
</organism>
<dbReference type="CDD" id="cd09819">
    <property type="entry name" value="An_peroxidase_bacterial_1"/>
    <property type="match status" value="1"/>
</dbReference>
<dbReference type="InterPro" id="IPR010255">
    <property type="entry name" value="Haem_peroxidase_sf"/>
</dbReference>
<keyword evidence="4" id="KW-0575">Peroxidase</keyword>
<dbReference type="PANTHER" id="PTHR11475">
    <property type="entry name" value="OXIDASE/PEROXIDASE"/>
    <property type="match status" value="1"/>
</dbReference>
<dbReference type="SUPFAM" id="SSF48113">
    <property type="entry name" value="Heme-dependent peroxidases"/>
    <property type="match status" value="1"/>
</dbReference>
<evidence type="ECO:0000256" key="3">
    <source>
        <dbReference type="ARBA" id="ARBA00023180"/>
    </source>
</evidence>
<gene>
    <name evidence="4" type="ORF">V1633_09755</name>
</gene>
<evidence type="ECO:0000256" key="2">
    <source>
        <dbReference type="ARBA" id="ARBA00022525"/>
    </source>
</evidence>
<keyword evidence="3" id="KW-0325">Glycoprotein</keyword>
<comment type="caution">
    <text evidence="4">The sequence shown here is derived from an EMBL/GenBank/DDBJ whole genome shotgun (WGS) entry which is preliminary data.</text>
</comment>
<dbReference type="Proteomes" id="UP001332243">
    <property type="component" value="Unassembled WGS sequence"/>
</dbReference>
<dbReference type="InterPro" id="IPR037120">
    <property type="entry name" value="Haem_peroxidase_sf_animal"/>
</dbReference>
<sequence>MKRHMREDYLVEGEGLLSFDEQRQPTAKRPSTTAELRKFRFSRLGPQGEQPPEELRAALARAMVAGVSADSADPAVPAGYTYLGQFVDHDLTMDATAAALGSDVSVDDLLQGRSPALDLDSLYGRGPTDQHDRIFYADDGVHLLVGRTAAVSGPPPVDPAANQDLDGFDLPRSGLGSTKRERRAALIPDARNDENLAVAQTHLAFIRFHNRVVDQLATGGLAGPALFRTARSVVVKHYQWMLRTDFLPRIVSPEVVEDVFTNGRRFFEVSAGYDSRYRGRWVQPGDRPTMPIEFSVAAYRLGHSMVREVYDWNRIFRTGTTTGLPPGTLELLFQFSGTSGNLSPDGSLDDPESGSFERLPTNWIADFRRLYDFAEAGRDDLVVDPEREGPGLNLTRRIDSRLVDPLRNLPLGSFGGRGTAPADIERNLAFRNLTRAVMVRLASGQQMAEFLDLVPLKPDEILHGLDGAVLDELTDPQREALTTNTPLWFYVLREAEFNGGRLDGVGARIVAEVFHRAMEGSRSSILRDPTWRPTLGPDPDTFRMVDLLLFAFEGRAELLNPLG</sequence>
<protein>
    <submittedName>
        <fullName evidence="4">Heme peroxidase family protein</fullName>
    </submittedName>
</protein>
<comment type="subcellular location">
    <subcellularLocation>
        <location evidence="1">Secreted</location>
    </subcellularLocation>
</comment>
<keyword evidence="5" id="KW-1185">Reference proteome</keyword>
<reference evidence="4 5" key="1">
    <citation type="submission" date="2024-01" db="EMBL/GenBank/DDBJ databases">
        <title>Genome insights into Plantactinospora sonchi sp. nov.</title>
        <authorList>
            <person name="Wang L."/>
        </authorList>
    </citation>
    <scope>NUCLEOTIDE SEQUENCE [LARGE SCALE GENOMIC DNA]</scope>
    <source>
        <strain evidence="4 5">NEAU-QY2</strain>
    </source>
</reference>
<evidence type="ECO:0000313" key="5">
    <source>
        <dbReference type="Proteomes" id="UP001332243"/>
    </source>
</evidence>
<proteinExistence type="predicted"/>
<keyword evidence="4" id="KW-0560">Oxidoreductase</keyword>
<dbReference type="RefSeq" id="WP_331213898.1">
    <property type="nucleotide sequence ID" value="NZ_JAZGQK010000007.1"/>
</dbReference>